<keyword evidence="14" id="KW-1208">Phospholipid metabolism</keyword>
<comment type="subcellular location">
    <subcellularLocation>
        <location evidence="1">Cell membrane</location>
        <topology evidence="1">Multi-pass membrane protein</topology>
    </subcellularLocation>
</comment>
<comment type="cofactor">
    <cofactor evidence="18">
        <name>Mg(2+)</name>
        <dbReference type="ChEBI" id="CHEBI:18420"/>
    </cofactor>
    <text evidence="18">Mn(2+), Zn(2+), Cd(2+) and Co(2+) support activity to lesser extents.</text>
</comment>
<dbReference type="GO" id="GO:0005524">
    <property type="term" value="F:ATP binding"/>
    <property type="evidence" value="ECO:0007669"/>
    <property type="project" value="UniProtKB-KW"/>
</dbReference>
<comment type="caution">
    <text evidence="20">The sequence shown here is derived from an EMBL/GenBank/DDBJ whole genome shotgun (WGS) entry which is preliminary data.</text>
</comment>
<proteinExistence type="inferred from homology"/>
<keyword evidence="9 17" id="KW-0067">ATP-binding</keyword>
<evidence type="ECO:0000256" key="16">
    <source>
        <dbReference type="PIRSR" id="PIRSR600829-2"/>
    </source>
</evidence>
<dbReference type="PANTHER" id="PTHR34299:SF1">
    <property type="entry name" value="DIACYLGLYCEROL KINASE"/>
    <property type="match status" value="1"/>
</dbReference>
<feature type="binding site" evidence="17">
    <location>
        <begin position="103"/>
        <end position="104"/>
    </location>
    <ligand>
        <name>ATP</name>
        <dbReference type="ChEBI" id="CHEBI:30616"/>
    </ligand>
</feature>
<keyword evidence="18" id="KW-0479">Metal-binding</keyword>
<keyword evidence="5" id="KW-0808">Transferase</keyword>
<protein>
    <submittedName>
        <fullName evidence="20">UDP kinase</fullName>
    </submittedName>
</protein>
<evidence type="ECO:0000256" key="5">
    <source>
        <dbReference type="ARBA" id="ARBA00022679"/>
    </source>
</evidence>
<feature type="binding site" evidence="18">
    <location>
        <position position="36"/>
    </location>
    <ligand>
        <name>a divalent metal cation</name>
        <dbReference type="ChEBI" id="CHEBI:60240"/>
    </ligand>
</feature>
<dbReference type="InterPro" id="IPR000829">
    <property type="entry name" value="DAGK"/>
</dbReference>
<evidence type="ECO:0000256" key="18">
    <source>
        <dbReference type="PIRSR" id="PIRSR600829-4"/>
    </source>
</evidence>
<feature type="binding site" evidence="17">
    <location>
        <position position="36"/>
    </location>
    <ligand>
        <name>ATP</name>
        <dbReference type="ChEBI" id="CHEBI:30616"/>
    </ligand>
</feature>
<dbReference type="GO" id="GO:0008654">
    <property type="term" value="P:phospholipid biosynthetic process"/>
    <property type="evidence" value="ECO:0007669"/>
    <property type="project" value="UniProtKB-KW"/>
</dbReference>
<evidence type="ECO:0000256" key="4">
    <source>
        <dbReference type="ARBA" id="ARBA00022516"/>
    </source>
</evidence>
<dbReference type="EMBL" id="NGJZ01000001">
    <property type="protein sequence ID" value="RSU08022.1"/>
    <property type="molecule type" value="Genomic_DNA"/>
</dbReference>
<keyword evidence="8 20" id="KW-0418">Kinase</keyword>
<gene>
    <name evidence="20" type="ORF">CBF30_01920</name>
</gene>
<dbReference type="InterPro" id="IPR036945">
    <property type="entry name" value="DAGK_sf"/>
</dbReference>
<evidence type="ECO:0000256" key="11">
    <source>
        <dbReference type="ARBA" id="ARBA00023098"/>
    </source>
</evidence>
<evidence type="ECO:0000256" key="2">
    <source>
        <dbReference type="ARBA" id="ARBA00005967"/>
    </source>
</evidence>
<evidence type="ECO:0000256" key="14">
    <source>
        <dbReference type="ARBA" id="ARBA00023264"/>
    </source>
</evidence>
<keyword evidence="6 19" id="KW-0812">Transmembrane</keyword>
<dbReference type="Pfam" id="PF01219">
    <property type="entry name" value="DAGK_prokar"/>
    <property type="match status" value="1"/>
</dbReference>
<dbReference type="InterPro" id="IPR033717">
    <property type="entry name" value="UDPK"/>
</dbReference>
<evidence type="ECO:0000313" key="21">
    <source>
        <dbReference type="Proteomes" id="UP000288669"/>
    </source>
</evidence>
<dbReference type="RefSeq" id="WP_126822210.1">
    <property type="nucleotide sequence ID" value="NZ_JBHLWU010000001.1"/>
</dbReference>
<evidence type="ECO:0000256" key="17">
    <source>
        <dbReference type="PIRSR" id="PIRSR600829-3"/>
    </source>
</evidence>
<evidence type="ECO:0000256" key="6">
    <source>
        <dbReference type="ARBA" id="ARBA00022692"/>
    </source>
</evidence>
<dbReference type="OrthoDB" id="9789934at2"/>
<dbReference type="GO" id="GO:0046872">
    <property type="term" value="F:metal ion binding"/>
    <property type="evidence" value="ECO:0007669"/>
    <property type="project" value="UniProtKB-KW"/>
</dbReference>
<feature type="transmembrane region" description="Helical" evidence="19">
    <location>
        <begin position="105"/>
        <end position="126"/>
    </location>
</feature>
<feature type="transmembrane region" description="Helical" evidence="19">
    <location>
        <begin position="44"/>
        <end position="74"/>
    </location>
</feature>
<name>A0A430AIU2_9ENTE</name>
<keyword evidence="4" id="KW-0444">Lipid biosynthesis</keyword>
<dbReference type="Gene3D" id="1.10.287.3610">
    <property type="match status" value="1"/>
</dbReference>
<evidence type="ECO:0000256" key="19">
    <source>
        <dbReference type="SAM" id="Phobius"/>
    </source>
</evidence>
<keyword evidence="18" id="KW-0460">Magnesium</keyword>
<keyword evidence="12 19" id="KW-0472">Membrane</keyword>
<evidence type="ECO:0000256" key="9">
    <source>
        <dbReference type="ARBA" id="ARBA00022840"/>
    </source>
</evidence>
<accession>A0A430AIU2</accession>
<evidence type="ECO:0000256" key="1">
    <source>
        <dbReference type="ARBA" id="ARBA00004651"/>
    </source>
</evidence>
<dbReference type="AlphaFoldDB" id="A0A430AIU2"/>
<evidence type="ECO:0000256" key="3">
    <source>
        <dbReference type="ARBA" id="ARBA00022475"/>
    </source>
</evidence>
<feature type="binding site" evidence="16">
    <location>
        <position position="77"/>
    </location>
    <ligand>
        <name>substrate</name>
    </ligand>
</feature>
<evidence type="ECO:0000256" key="7">
    <source>
        <dbReference type="ARBA" id="ARBA00022741"/>
    </source>
</evidence>
<organism evidence="20 21">
    <name type="scientific">Vagococcus entomophilus</name>
    <dbReference type="NCBI Taxonomy" id="1160095"/>
    <lineage>
        <taxon>Bacteria</taxon>
        <taxon>Bacillati</taxon>
        <taxon>Bacillota</taxon>
        <taxon>Bacilli</taxon>
        <taxon>Lactobacillales</taxon>
        <taxon>Enterococcaceae</taxon>
        <taxon>Vagococcus</taxon>
    </lineage>
</organism>
<sequence>MPMDSKDKQKQISKNKTFGQSFRFAMTGIKTAYIEEKNMKKHGIFGMLAILLGFILQITISEWLWILFCIFFVITLEIVNTSFENIVDLVTENQFHPIAKKVKDMAAGAVLTASVFSCVVASIIFIPKILPIIK</sequence>
<feature type="binding site" evidence="17">
    <location>
        <position position="84"/>
    </location>
    <ligand>
        <name>ATP</name>
        <dbReference type="ChEBI" id="CHEBI:30616"/>
    </ligand>
</feature>
<evidence type="ECO:0000256" key="13">
    <source>
        <dbReference type="ARBA" id="ARBA00023209"/>
    </source>
</evidence>
<dbReference type="GO" id="GO:0016301">
    <property type="term" value="F:kinase activity"/>
    <property type="evidence" value="ECO:0007669"/>
    <property type="project" value="UniProtKB-KW"/>
</dbReference>
<feature type="binding site" evidence="18">
    <location>
        <position position="84"/>
    </location>
    <ligand>
        <name>a divalent metal cation</name>
        <dbReference type="ChEBI" id="CHEBI:60240"/>
    </ligand>
</feature>
<dbReference type="Proteomes" id="UP000288669">
    <property type="component" value="Unassembled WGS sequence"/>
</dbReference>
<keyword evidence="3" id="KW-1003">Cell membrane</keyword>
<evidence type="ECO:0000313" key="20">
    <source>
        <dbReference type="EMBL" id="RSU08022.1"/>
    </source>
</evidence>
<keyword evidence="7 17" id="KW-0547">Nucleotide-binding</keyword>
<dbReference type="PANTHER" id="PTHR34299">
    <property type="entry name" value="DIACYLGLYCEROL KINASE"/>
    <property type="match status" value="1"/>
</dbReference>
<reference evidence="20 21" key="1">
    <citation type="submission" date="2017-05" db="EMBL/GenBank/DDBJ databases">
        <title>Vagococcus spp. assemblies.</title>
        <authorList>
            <person name="Gulvik C.A."/>
        </authorList>
    </citation>
    <scope>NUCLEOTIDE SEQUENCE [LARGE SCALE GENOMIC DNA]</scope>
    <source>
        <strain evidence="20 21">DSM 24756</strain>
    </source>
</reference>
<keyword evidence="11" id="KW-0443">Lipid metabolism</keyword>
<evidence type="ECO:0000256" key="12">
    <source>
        <dbReference type="ARBA" id="ARBA00023136"/>
    </source>
</evidence>
<keyword evidence="10 19" id="KW-1133">Transmembrane helix</keyword>
<dbReference type="GO" id="GO:0005886">
    <property type="term" value="C:plasma membrane"/>
    <property type="evidence" value="ECO:0007669"/>
    <property type="project" value="UniProtKB-SubCell"/>
</dbReference>
<keyword evidence="13" id="KW-0594">Phospholipid biosynthesis</keyword>
<feature type="active site" description="Proton acceptor" evidence="15">
    <location>
        <position position="77"/>
    </location>
</feature>
<evidence type="ECO:0000256" key="10">
    <source>
        <dbReference type="ARBA" id="ARBA00022989"/>
    </source>
</evidence>
<comment type="similarity">
    <text evidence="2">Belongs to the bacterial diacylglycerol kinase family.</text>
</comment>
<evidence type="ECO:0000256" key="8">
    <source>
        <dbReference type="ARBA" id="ARBA00022777"/>
    </source>
</evidence>
<keyword evidence="21" id="KW-1185">Reference proteome</keyword>
<dbReference type="CDD" id="cd14265">
    <property type="entry name" value="UDPK_IM_like"/>
    <property type="match status" value="1"/>
</dbReference>
<evidence type="ECO:0000256" key="15">
    <source>
        <dbReference type="PIRSR" id="PIRSR600829-1"/>
    </source>
</evidence>